<dbReference type="OMA" id="HNIESAW"/>
<protein>
    <recommendedName>
        <fullName evidence="2">CS domain-containing protein</fullName>
    </recommendedName>
</protein>
<dbReference type="OrthoDB" id="73639at2759"/>
<sequence>MITPRFKVTQDDEFLHIKIGISNIRFNAAGLELVVEENVFICHLSPYYLRLRFPHALVDDERCNAAFNSKEECIDVKVPKLNKGQFFDDLDFPTKLLARQGDLVAADEISTKTVKKGPLIQEIGGTSTSTGLKDSIEEIRAAGKEFNWEIEQNVVNNDNAGLLGNKYGFNNGYDSIIGVSLSNGNDINELDNPESTTAEDRVLERLKKEDLQFDEGYYLHEYMVLRTNDEEELEISRIKVLLDYTVPLVKTYLKWYKNTPDEAKIASGGVMPIEFTEKEQEQMHDHLPKKEYLVDNNEIKALYITILNVLFGYVFEQIENEGIHSTESAWTIGKLVPQIAFLDQQLISEKDDNKHISIIKASLLSGIKNSLSWTLHRNFDLSIKAWKQVYYLLTGGKKLVVRALLDVHEVFRFHDVYYVYDKILLSDLCSWFINQGSEVIVKSLAVDMKRELDNITKEDVTFVSIVEGTEEGQMTTWYTETLAGLESLAEADVEAATAQAQAQDTANNSNI</sequence>
<dbReference type="HOGENOM" id="CLU_030217_1_0_1"/>
<dbReference type="PANTHER" id="PTHR12967:SF0">
    <property type="entry name" value="PROTEIN SHQ1 HOMOLOG"/>
    <property type="match status" value="1"/>
</dbReference>
<gene>
    <name evidence="3" type="primary">NCAS0B06330</name>
    <name evidence="3" type="ordered locus">NCAS_0B06330</name>
</gene>
<dbReference type="InParanoid" id="G0V9V0"/>
<dbReference type="GO" id="GO:0005654">
    <property type="term" value="C:nucleoplasm"/>
    <property type="evidence" value="ECO:0007669"/>
    <property type="project" value="EnsemblFungi"/>
</dbReference>
<evidence type="ECO:0000256" key="1">
    <source>
        <dbReference type="ARBA" id="ARBA00005607"/>
    </source>
</evidence>
<reference key="2">
    <citation type="submission" date="2011-08" db="EMBL/GenBank/DDBJ databases">
        <title>Genome sequence of Naumovozyma castellii.</title>
        <authorList>
            <person name="Gordon J.L."/>
            <person name="Armisen D."/>
            <person name="Proux-Wera E."/>
            <person name="OhEigeartaigh S.S."/>
            <person name="Byrne K.P."/>
            <person name="Wolfe K.H."/>
        </authorList>
    </citation>
    <scope>NUCLEOTIDE SEQUENCE</scope>
    <source>
        <strain>Type strain:CBS 4309</strain>
    </source>
</reference>
<dbReference type="STRING" id="1064592.G0V9V0"/>
<dbReference type="InterPro" id="IPR007009">
    <property type="entry name" value="Shq1_C"/>
</dbReference>
<accession>G0V9V0</accession>
<proteinExistence type="inferred from homology"/>
<dbReference type="PANTHER" id="PTHR12967">
    <property type="entry name" value="PROTEIN SHQ1 HOMOLOG"/>
    <property type="match status" value="1"/>
</dbReference>
<dbReference type="InterPro" id="IPR048696">
    <property type="entry name" value="SHQ1-like_CS"/>
</dbReference>
<dbReference type="FunFam" id="2.60.40.790:FF:000064">
    <property type="entry name" value="Protein SHQ1"/>
    <property type="match status" value="1"/>
</dbReference>
<dbReference type="GO" id="GO:0000493">
    <property type="term" value="P:box H/ACA snoRNP assembly"/>
    <property type="evidence" value="ECO:0007669"/>
    <property type="project" value="EnsemblFungi"/>
</dbReference>
<keyword evidence="4" id="KW-1185">Reference proteome</keyword>
<dbReference type="AlphaFoldDB" id="G0V9V0"/>
<dbReference type="PROSITE" id="PS51203">
    <property type="entry name" value="CS"/>
    <property type="match status" value="1"/>
</dbReference>
<reference evidence="3 4" key="1">
    <citation type="journal article" date="2011" name="Proc. Natl. Acad. Sci. U.S.A.">
        <title>Evolutionary erosion of yeast sex chromosomes by mating-type switching accidents.</title>
        <authorList>
            <person name="Gordon J.L."/>
            <person name="Armisen D."/>
            <person name="Proux-Wera E."/>
            <person name="Oheigeartaigh S.S."/>
            <person name="Byrne K.P."/>
            <person name="Wolfe K.H."/>
        </authorList>
    </citation>
    <scope>NUCLEOTIDE SEQUENCE [LARGE SCALE GENOMIC DNA]</scope>
    <source>
        <strain evidence="4">ATCC 76901 / BCRC 22586 / CBS 4309 / NBRC 1992 / NRRL Y-12630</strain>
    </source>
</reference>
<dbReference type="Gene3D" id="2.60.40.790">
    <property type="match status" value="1"/>
</dbReference>
<dbReference type="Pfam" id="PF04925">
    <property type="entry name" value="SHQ1"/>
    <property type="match status" value="1"/>
</dbReference>
<name>G0V9V0_NAUCA</name>
<dbReference type="RefSeq" id="XP_003675088.1">
    <property type="nucleotide sequence ID" value="XM_003675040.1"/>
</dbReference>
<dbReference type="InterPro" id="IPR007052">
    <property type="entry name" value="CS_dom"/>
</dbReference>
<dbReference type="InterPro" id="IPR008978">
    <property type="entry name" value="HSP20-like_chaperone"/>
</dbReference>
<comment type="similarity">
    <text evidence="1">Belongs to the SHQ1 family.</text>
</comment>
<evidence type="ECO:0000259" key="2">
    <source>
        <dbReference type="PROSITE" id="PS51203"/>
    </source>
</evidence>
<feature type="domain" description="CS" evidence="2">
    <location>
        <begin position="1"/>
        <end position="91"/>
    </location>
</feature>
<dbReference type="eggNOG" id="KOG3247">
    <property type="taxonomic scope" value="Eukaryota"/>
</dbReference>
<dbReference type="Pfam" id="PF21413">
    <property type="entry name" value="SHQ1-like_CS"/>
    <property type="match status" value="1"/>
</dbReference>
<dbReference type="GeneID" id="96902274"/>
<evidence type="ECO:0000313" key="4">
    <source>
        <dbReference type="Proteomes" id="UP000001640"/>
    </source>
</evidence>
<dbReference type="GO" id="GO:0051082">
    <property type="term" value="F:unfolded protein binding"/>
    <property type="evidence" value="ECO:0007669"/>
    <property type="project" value="EnsemblFungi"/>
</dbReference>
<organism evidence="3 4">
    <name type="scientific">Naumovozyma castellii</name>
    <name type="common">Yeast</name>
    <name type="synonym">Saccharomyces castellii</name>
    <dbReference type="NCBI Taxonomy" id="27288"/>
    <lineage>
        <taxon>Eukaryota</taxon>
        <taxon>Fungi</taxon>
        <taxon>Dikarya</taxon>
        <taxon>Ascomycota</taxon>
        <taxon>Saccharomycotina</taxon>
        <taxon>Saccharomycetes</taxon>
        <taxon>Saccharomycetales</taxon>
        <taxon>Saccharomycetaceae</taxon>
        <taxon>Naumovozyma</taxon>
    </lineage>
</organism>
<evidence type="ECO:0000313" key="3">
    <source>
        <dbReference type="EMBL" id="CCC68717.1"/>
    </source>
</evidence>
<dbReference type="InterPro" id="IPR039742">
    <property type="entry name" value="Shq1"/>
</dbReference>
<dbReference type="GO" id="GO:0005829">
    <property type="term" value="C:cytosol"/>
    <property type="evidence" value="ECO:0007669"/>
    <property type="project" value="EnsemblFungi"/>
</dbReference>
<dbReference type="KEGG" id="ncs:NCAS_0B06330"/>
<dbReference type="EMBL" id="HE576753">
    <property type="protein sequence ID" value="CCC68717.1"/>
    <property type="molecule type" value="Genomic_DNA"/>
</dbReference>
<dbReference type="FunCoup" id="G0V9V0">
    <property type="interactions" value="838"/>
</dbReference>
<dbReference type="Proteomes" id="UP000001640">
    <property type="component" value="Chromosome 2"/>
</dbReference>